<dbReference type="OrthoDB" id="116799at2"/>
<protein>
    <submittedName>
        <fullName evidence="1">PIG-L family deacetylase</fullName>
    </submittedName>
</protein>
<dbReference type="PANTHER" id="PTHR12993">
    <property type="entry name" value="N-ACETYLGLUCOSAMINYL-PHOSPHATIDYLINOSITOL DE-N-ACETYLASE-RELATED"/>
    <property type="match status" value="1"/>
</dbReference>
<comment type="caution">
    <text evidence="1">The sequence shown here is derived from an EMBL/GenBank/DDBJ whole genome shotgun (WGS) entry which is preliminary data.</text>
</comment>
<dbReference type="InterPro" id="IPR003737">
    <property type="entry name" value="GlcNAc_PI_deacetylase-related"/>
</dbReference>
<proteinExistence type="predicted"/>
<name>A0A5R9J034_9PROT</name>
<dbReference type="GO" id="GO:0016811">
    <property type="term" value="F:hydrolase activity, acting on carbon-nitrogen (but not peptide) bonds, in linear amides"/>
    <property type="evidence" value="ECO:0007669"/>
    <property type="project" value="TreeGrafter"/>
</dbReference>
<sequence length="255" mass="27716">MALALSPHLDDAVFSCGGTLARLADAGWRVVVATLFTASVPAPQGFALACQLDKGLEASVDYMELRRHEDATACDRLMAQARWLPFPEAPHRGYESAKELFGPVHAEDKAADLLRPALQDLLEQLRPDLLLAPQAIGGHVDHVIAVSAILSLATKSPMLWWRDFPYVVRAAERVPFADIMARLDEIAVPVEPQPRSLACEAYESQLGFQFGGKDRLATMLAETGLQDRFRCERMTPALLSTIPGASIVTSIGALS</sequence>
<dbReference type="EMBL" id="VCDI01000009">
    <property type="protein sequence ID" value="TLU71045.1"/>
    <property type="molecule type" value="Genomic_DNA"/>
</dbReference>
<accession>A0A5R9J034</accession>
<keyword evidence="2" id="KW-1185">Reference proteome</keyword>
<dbReference type="Gene3D" id="3.40.50.10320">
    <property type="entry name" value="LmbE-like"/>
    <property type="match status" value="1"/>
</dbReference>
<gene>
    <name evidence="1" type="ORF">FE263_18820</name>
</gene>
<dbReference type="PANTHER" id="PTHR12993:SF29">
    <property type="entry name" value="BLR3841 PROTEIN"/>
    <property type="match status" value="1"/>
</dbReference>
<dbReference type="AlphaFoldDB" id="A0A5R9J034"/>
<evidence type="ECO:0000313" key="2">
    <source>
        <dbReference type="Proteomes" id="UP000305654"/>
    </source>
</evidence>
<evidence type="ECO:0000313" key="1">
    <source>
        <dbReference type="EMBL" id="TLU71045.1"/>
    </source>
</evidence>
<dbReference type="SUPFAM" id="SSF102588">
    <property type="entry name" value="LmbE-like"/>
    <property type="match status" value="1"/>
</dbReference>
<organism evidence="1 2">
    <name type="scientific">Lichenicoccus roseus</name>
    <dbReference type="NCBI Taxonomy" id="2683649"/>
    <lineage>
        <taxon>Bacteria</taxon>
        <taxon>Pseudomonadati</taxon>
        <taxon>Pseudomonadota</taxon>
        <taxon>Alphaproteobacteria</taxon>
        <taxon>Acetobacterales</taxon>
        <taxon>Acetobacteraceae</taxon>
        <taxon>Lichenicoccus</taxon>
    </lineage>
</organism>
<dbReference type="InterPro" id="IPR024078">
    <property type="entry name" value="LmbE-like_dom_sf"/>
</dbReference>
<dbReference type="Pfam" id="PF02585">
    <property type="entry name" value="PIG-L"/>
    <property type="match status" value="1"/>
</dbReference>
<dbReference type="Proteomes" id="UP000305654">
    <property type="component" value="Unassembled WGS sequence"/>
</dbReference>
<reference evidence="1 2" key="1">
    <citation type="submission" date="2019-05" db="EMBL/GenBank/DDBJ databases">
        <authorList>
            <person name="Pankratov T."/>
            <person name="Grouzdev D."/>
        </authorList>
    </citation>
    <scope>NUCLEOTIDE SEQUENCE [LARGE SCALE GENOMIC DNA]</scope>
    <source>
        <strain evidence="1 2">KEBCLARHB70R</strain>
    </source>
</reference>